<evidence type="ECO:0000256" key="1">
    <source>
        <dbReference type="ARBA" id="ARBA00022741"/>
    </source>
</evidence>
<evidence type="ECO:0000256" key="2">
    <source>
        <dbReference type="ARBA" id="ARBA00022840"/>
    </source>
</evidence>
<dbReference type="AlphaFoldDB" id="A0A9N9BLJ5"/>
<evidence type="ECO:0000313" key="5">
    <source>
        <dbReference type="Proteomes" id="UP000789570"/>
    </source>
</evidence>
<gene>
    <name evidence="4" type="ORF">FCALED_LOCUS6943</name>
</gene>
<reference evidence="4" key="1">
    <citation type="submission" date="2021-06" db="EMBL/GenBank/DDBJ databases">
        <authorList>
            <person name="Kallberg Y."/>
            <person name="Tangrot J."/>
            <person name="Rosling A."/>
        </authorList>
    </citation>
    <scope>NUCLEOTIDE SEQUENCE</scope>
    <source>
        <strain evidence="4">UK204</strain>
    </source>
</reference>
<keyword evidence="2" id="KW-0067">ATP-binding</keyword>
<keyword evidence="1" id="KW-0547">Nucleotide-binding</keyword>
<dbReference type="PANTHER" id="PTHR18937">
    <property type="entry name" value="STRUCTURAL MAINTENANCE OF CHROMOSOMES SMC FAMILY MEMBER"/>
    <property type="match status" value="1"/>
</dbReference>
<dbReference type="GO" id="GO:0000796">
    <property type="term" value="C:condensin complex"/>
    <property type="evidence" value="ECO:0007669"/>
    <property type="project" value="TreeGrafter"/>
</dbReference>
<dbReference type="PANTHER" id="PTHR18937:SF172">
    <property type="entry name" value="STRUCTURAL MAINTENANCE OF CHROMOSOMES PROTEIN"/>
    <property type="match status" value="1"/>
</dbReference>
<protein>
    <submittedName>
        <fullName evidence="4">7212_t:CDS:1</fullName>
    </submittedName>
</protein>
<organism evidence="4 5">
    <name type="scientific">Funneliformis caledonium</name>
    <dbReference type="NCBI Taxonomy" id="1117310"/>
    <lineage>
        <taxon>Eukaryota</taxon>
        <taxon>Fungi</taxon>
        <taxon>Fungi incertae sedis</taxon>
        <taxon>Mucoromycota</taxon>
        <taxon>Glomeromycotina</taxon>
        <taxon>Glomeromycetes</taxon>
        <taxon>Glomerales</taxon>
        <taxon>Glomeraceae</taxon>
        <taxon>Funneliformis</taxon>
    </lineage>
</organism>
<comment type="caution">
    <text evidence="4">The sequence shown here is derived from an EMBL/GenBank/DDBJ whole genome shotgun (WGS) entry which is preliminary data.</text>
</comment>
<dbReference type="OrthoDB" id="5575062at2759"/>
<evidence type="ECO:0000256" key="3">
    <source>
        <dbReference type="ARBA" id="ARBA00023242"/>
    </source>
</evidence>
<dbReference type="GO" id="GO:0005524">
    <property type="term" value="F:ATP binding"/>
    <property type="evidence" value="ECO:0007669"/>
    <property type="project" value="UniProtKB-KW"/>
</dbReference>
<dbReference type="EMBL" id="CAJVPQ010001746">
    <property type="protein sequence ID" value="CAG8567894.1"/>
    <property type="molecule type" value="Genomic_DNA"/>
</dbReference>
<dbReference type="Gene3D" id="1.20.1060.20">
    <property type="match status" value="1"/>
</dbReference>
<dbReference type="SUPFAM" id="SSF75553">
    <property type="entry name" value="Smc hinge domain"/>
    <property type="match status" value="1"/>
</dbReference>
<evidence type="ECO:0000313" key="4">
    <source>
        <dbReference type="EMBL" id="CAG8567894.1"/>
    </source>
</evidence>
<proteinExistence type="predicted"/>
<accession>A0A9N9BLJ5</accession>
<name>A0A9N9BLJ5_9GLOM</name>
<keyword evidence="3" id="KW-0539">Nucleus</keyword>
<sequence>MGPFHKQVFHNWATKHYTEVTSLLKERGIDLDHNRFSNFAEKFDSIEQDLKQAEGAVTIRDEGTNQIKDIKLVIQQLDTDLKDRLGNLGVIDDKYDVAISTACPALDNIVVDSIEVGQTCCVTFFLSNELPTMDMHPIQTPENVLLDGVVTLSGQIIDKPGTISGGGNWKKTVATLKCIRELNEEIRSLEPQFQEKKNELS</sequence>
<dbReference type="GO" id="GO:0007076">
    <property type="term" value="P:mitotic chromosome condensation"/>
    <property type="evidence" value="ECO:0007669"/>
    <property type="project" value="TreeGrafter"/>
</dbReference>
<dbReference type="InterPro" id="IPR036277">
    <property type="entry name" value="SMC_hinge_sf"/>
</dbReference>
<keyword evidence="5" id="KW-1185">Reference proteome</keyword>
<dbReference type="Proteomes" id="UP000789570">
    <property type="component" value="Unassembled WGS sequence"/>
</dbReference>